<name>A0ABT7AI54_9HYPH</name>
<gene>
    <name evidence="2" type="ORF">QNA08_12525</name>
</gene>
<dbReference type="RefSeq" id="WP_283741050.1">
    <property type="nucleotide sequence ID" value="NZ_JASJEV010000007.1"/>
</dbReference>
<dbReference type="EMBL" id="JASJEV010000007">
    <property type="protein sequence ID" value="MDJ1159062.1"/>
    <property type="molecule type" value="Genomic_DNA"/>
</dbReference>
<reference evidence="2 3" key="1">
    <citation type="submission" date="2023-05" db="EMBL/GenBank/DDBJ databases">
        <title>Chelatococcus sp. nov., a moderately thermophilic bacterium isolated from hot spring microbial mat.</title>
        <authorList>
            <person name="Hu C.-J."/>
            <person name="Li W.-J."/>
        </authorList>
    </citation>
    <scope>NUCLEOTIDE SEQUENCE [LARGE SCALE GENOMIC DNA]</scope>
    <source>
        <strain evidence="2 3">SYSU G07232</strain>
    </source>
</reference>
<dbReference type="InterPro" id="IPR045599">
    <property type="entry name" value="DUF6456"/>
</dbReference>
<dbReference type="Pfam" id="PF20057">
    <property type="entry name" value="DUF6456"/>
    <property type="match status" value="1"/>
</dbReference>
<feature type="domain" description="DUF6456" evidence="1">
    <location>
        <begin position="126"/>
        <end position="259"/>
    </location>
</feature>
<dbReference type="Proteomes" id="UP001321492">
    <property type="component" value="Unassembled WGS sequence"/>
</dbReference>
<accession>A0ABT7AI54</accession>
<evidence type="ECO:0000313" key="2">
    <source>
        <dbReference type="EMBL" id="MDJ1159062.1"/>
    </source>
</evidence>
<organism evidence="2 3">
    <name type="scientific">Chelatococcus albus</name>
    <dbReference type="NCBI Taxonomy" id="3047466"/>
    <lineage>
        <taxon>Bacteria</taxon>
        <taxon>Pseudomonadati</taxon>
        <taxon>Pseudomonadota</taxon>
        <taxon>Alphaproteobacteria</taxon>
        <taxon>Hyphomicrobiales</taxon>
        <taxon>Chelatococcaceae</taxon>
        <taxon>Chelatococcus</taxon>
    </lineage>
</organism>
<evidence type="ECO:0000313" key="3">
    <source>
        <dbReference type="Proteomes" id="UP001321492"/>
    </source>
</evidence>
<proteinExistence type="predicted"/>
<protein>
    <submittedName>
        <fullName evidence="2">DUF6456 domain-containing protein</fullName>
    </submittedName>
</protein>
<evidence type="ECO:0000259" key="1">
    <source>
        <dbReference type="Pfam" id="PF20057"/>
    </source>
</evidence>
<keyword evidence="3" id="KW-1185">Reference proteome</keyword>
<comment type="caution">
    <text evidence="2">The sequence shown here is derived from an EMBL/GenBank/DDBJ whole genome shotgun (WGS) entry which is preliminary data.</text>
</comment>
<sequence length="288" mass="30851">MRRRTGHEAGRGLDAKAGRLLRHLAEDGAFARLAADGGDRLDLFRRRGNMTLGAGTAPSAAAAALVAADCARWRHDAAGRRFLAITEAGRARLARRDAPVPDLGFLAQHRPLATRRVEVDGAAGTVRVDEAESPLAWLRRRRGRNGEALVDAAEFAAGERLRADLTLAGMLPRVTADWSATAGARRGAGPAEATDAVIAARQRARQALEAVGSDLSGLLVDVCGFLKGLERVERERGWPARSGKVVLRLALARLARHYGLAPETRGPLRSSGIRLWASPDARPRIDGR</sequence>